<dbReference type="Pfam" id="PF04193">
    <property type="entry name" value="PQ-loop"/>
    <property type="match status" value="1"/>
</dbReference>
<keyword evidence="2 5" id="KW-0812">Transmembrane</keyword>
<dbReference type="InterPro" id="IPR047662">
    <property type="entry name" value="SemiSWEET"/>
</dbReference>
<proteinExistence type="predicted"/>
<reference evidence="6 7" key="1">
    <citation type="journal article" date="2017" name="Water Res.">
        <title>Comammox in drinking water systems.</title>
        <authorList>
            <person name="Wang Y."/>
            <person name="Ma L."/>
            <person name="Mao Y."/>
            <person name="Jiang X."/>
            <person name="Xia Y."/>
            <person name="Yu K."/>
            <person name="Li B."/>
            <person name="Zhang T."/>
        </authorList>
    </citation>
    <scope>NUCLEOTIDE SEQUENCE [LARGE SCALE GENOMIC DNA]</scope>
    <source>
        <strain evidence="6">SG_bin8</strain>
    </source>
</reference>
<evidence type="ECO:0000313" key="7">
    <source>
        <dbReference type="Proteomes" id="UP000192872"/>
    </source>
</evidence>
<dbReference type="STRING" id="1827387.A4S15_11875"/>
<evidence type="ECO:0000256" key="5">
    <source>
        <dbReference type="SAM" id="Phobius"/>
    </source>
</evidence>
<dbReference type="NCBIfam" id="NF037968">
    <property type="entry name" value="SemiSWEET_2"/>
    <property type="match status" value="1"/>
</dbReference>
<feature type="transmembrane region" description="Helical" evidence="5">
    <location>
        <begin position="64"/>
        <end position="84"/>
    </location>
</feature>
<feature type="transmembrane region" description="Helical" evidence="5">
    <location>
        <begin position="6"/>
        <end position="28"/>
    </location>
</feature>
<protein>
    <recommendedName>
        <fullName evidence="8">Glutathione synthetase</fullName>
    </recommendedName>
</protein>
<organism evidence="6 7">
    <name type="scientific">Candidatus Raskinella chloraquaticus</name>
    <dbReference type="NCBI Taxonomy" id="1951219"/>
    <lineage>
        <taxon>Bacteria</taxon>
        <taxon>Pseudomonadati</taxon>
        <taxon>Pseudomonadota</taxon>
        <taxon>Alphaproteobacteria</taxon>
        <taxon>Hyphomicrobiales</taxon>
        <taxon>Phreatobacteraceae</taxon>
        <taxon>Candidatus Raskinella</taxon>
    </lineage>
</organism>
<evidence type="ECO:0000256" key="4">
    <source>
        <dbReference type="ARBA" id="ARBA00023136"/>
    </source>
</evidence>
<dbReference type="AlphaFoldDB" id="A0A1W9HV40"/>
<evidence type="ECO:0000256" key="1">
    <source>
        <dbReference type="ARBA" id="ARBA00004141"/>
    </source>
</evidence>
<keyword evidence="4 5" id="KW-0472">Membrane</keyword>
<dbReference type="Proteomes" id="UP000192872">
    <property type="component" value="Unassembled WGS sequence"/>
</dbReference>
<gene>
    <name evidence="6" type="ORF">A4S15_11875</name>
</gene>
<accession>A0A1W9HV40</accession>
<comment type="caution">
    <text evidence="6">The sequence shown here is derived from an EMBL/GenBank/DDBJ whole genome shotgun (WGS) entry which is preliminary data.</text>
</comment>
<evidence type="ECO:0000313" key="6">
    <source>
        <dbReference type="EMBL" id="OQW51273.1"/>
    </source>
</evidence>
<feature type="transmembrane region" description="Helical" evidence="5">
    <location>
        <begin position="40"/>
        <end position="58"/>
    </location>
</feature>
<sequence length="90" mass="9262">MTLSTELIGGMAACITTLCWVPQAVHILRTRETAGVSLPAYAAFAAGIALWLVYGLLIGSVPVIAANAVTLVLVSAIVVLKLRYGGHGKG</sequence>
<evidence type="ECO:0008006" key="8">
    <source>
        <dbReference type="Google" id="ProtNLM"/>
    </source>
</evidence>
<dbReference type="RefSeq" id="WP_376801845.1">
    <property type="nucleotide sequence ID" value="NZ_DBNB01000040.1"/>
</dbReference>
<dbReference type="Gene3D" id="1.20.1280.290">
    <property type="match status" value="1"/>
</dbReference>
<dbReference type="GO" id="GO:0051119">
    <property type="term" value="F:sugar transmembrane transporter activity"/>
    <property type="evidence" value="ECO:0007669"/>
    <property type="project" value="InterPro"/>
</dbReference>
<dbReference type="EMBL" id="LWDL01000020">
    <property type="protein sequence ID" value="OQW51273.1"/>
    <property type="molecule type" value="Genomic_DNA"/>
</dbReference>
<evidence type="ECO:0000256" key="2">
    <source>
        <dbReference type="ARBA" id="ARBA00022692"/>
    </source>
</evidence>
<evidence type="ECO:0000256" key="3">
    <source>
        <dbReference type="ARBA" id="ARBA00022989"/>
    </source>
</evidence>
<dbReference type="InterPro" id="IPR006603">
    <property type="entry name" value="PQ-loop_rpt"/>
</dbReference>
<comment type="subcellular location">
    <subcellularLocation>
        <location evidence="1">Membrane</location>
        <topology evidence="1">Multi-pass membrane protein</topology>
    </subcellularLocation>
</comment>
<dbReference type="GO" id="GO:0016020">
    <property type="term" value="C:membrane"/>
    <property type="evidence" value="ECO:0007669"/>
    <property type="project" value="UniProtKB-SubCell"/>
</dbReference>
<name>A0A1W9HV40_9HYPH</name>
<keyword evidence="3 5" id="KW-1133">Transmembrane helix</keyword>